<sequence>MALFNRVALSLIKQHKGKQDSIASKRRKAAWSADFRRQLIFG</sequence>
<dbReference type="EMBL" id="AGCA01000312">
    <property type="protein sequence ID" value="EGY28737.1"/>
    <property type="molecule type" value="Genomic_DNA"/>
</dbReference>
<reference evidence="1 2" key="1">
    <citation type="journal article" date="2012" name="Genome Res.">
        <title>Genomic basis of endosymbiont-conferred protection against an insect parasitoid.</title>
        <authorList>
            <person name="Hansen A.K."/>
            <person name="Vorburger C."/>
            <person name="Moran N.A."/>
        </authorList>
    </citation>
    <scope>NUCLEOTIDE SEQUENCE [LARGE SCALE GENOMIC DNA]</scope>
    <source>
        <strain evidence="2">R5.15</strain>
    </source>
</reference>
<proteinExistence type="predicted"/>
<gene>
    <name evidence="1" type="ORF">Rin_00013150</name>
</gene>
<evidence type="ECO:0000313" key="1">
    <source>
        <dbReference type="EMBL" id="EGY28737.1"/>
    </source>
</evidence>
<evidence type="ECO:0000313" key="2">
    <source>
        <dbReference type="Proteomes" id="UP000004116"/>
    </source>
</evidence>
<accession>G2GZT8</accession>
<keyword evidence="2" id="KW-1185">Reference proteome</keyword>
<organism evidence="1 2">
    <name type="scientific">Candidatus Regiella insecticola 5.15</name>
    <dbReference type="NCBI Taxonomy" id="1005043"/>
    <lineage>
        <taxon>Bacteria</taxon>
        <taxon>Pseudomonadati</taxon>
        <taxon>Pseudomonadota</taxon>
        <taxon>Gammaproteobacteria</taxon>
        <taxon>Enterobacterales</taxon>
        <taxon>Enterobacteriaceae</taxon>
        <taxon>aphid secondary symbionts</taxon>
        <taxon>Candidatus Regiella</taxon>
    </lineage>
</organism>
<name>G2GZT8_9ENTR</name>
<comment type="caution">
    <text evidence="1">The sequence shown here is derived from an EMBL/GenBank/DDBJ whole genome shotgun (WGS) entry which is preliminary data.</text>
</comment>
<dbReference type="AlphaFoldDB" id="G2GZT8"/>
<dbReference type="Proteomes" id="UP000004116">
    <property type="component" value="Unassembled WGS sequence"/>
</dbReference>
<protein>
    <submittedName>
        <fullName evidence="1">Uncharacterized protein</fullName>
    </submittedName>
</protein>